<evidence type="ECO:0000313" key="1">
    <source>
        <dbReference type="EMBL" id="QIS13921.1"/>
    </source>
</evidence>
<proteinExistence type="predicted"/>
<organism evidence="1 2">
    <name type="scientific">Nocardia arthritidis</name>
    <dbReference type="NCBI Taxonomy" id="228602"/>
    <lineage>
        <taxon>Bacteria</taxon>
        <taxon>Bacillati</taxon>
        <taxon>Actinomycetota</taxon>
        <taxon>Actinomycetes</taxon>
        <taxon>Mycobacteriales</taxon>
        <taxon>Nocardiaceae</taxon>
        <taxon>Nocardia</taxon>
    </lineage>
</organism>
<dbReference type="AlphaFoldDB" id="A0A6G9YL65"/>
<protein>
    <recommendedName>
        <fullName evidence="3">Tat pathway signal protein</fullName>
    </recommendedName>
</protein>
<dbReference type="KEGG" id="nah:F5544_30385"/>
<dbReference type="EMBL" id="CP046172">
    <property type="protein sequence ID" value="QIS13921.1"/>
    <property type="molecule type" value="Genomic_DNA"/>
</dbReference>
<sequence length="423" mass="45573">MRLGRIPRAMGLILPLLLGIGIAAVPAGATGADRYLDLPMVNRDGSVGPGGINPELPYDQAELGRLLHDVRDAGVPPARYSALLLQYWLADATEQAGVQLQSWNPRAGMNANKQNMISTYRYYEQLQLAHRELQWAGMAGQAGAALAGAMFDSQLGIDIGTALYDTMPAVADGAQAVYGAVERAAGPAALPLLPRGLAALVDGGRTIKLDDIRYMITEVLVMWRNIFADLAPMHLAYLTGGLPAVAEMRAAGLFGDTIMNAWADIASGEPARIEAGNAALMRREQSEVVGAHWDRVRTYKGNVGEAFTYLMAVIGAPTLAGVIAPREFHPVSLPFTAADGRAMKLTLPLPDWNWSVLDDRWSYISTELLAKYPRQVRDDWPAVVAESSKPFEAQVTEHRPLFAIPQLLASAARGVEVVPAQSN</sequence>
<reference evidence="1 2" key="1">
    <citation type="journal article" date="2019" name="ACS Chem. Biol.">
        <title>Identification and Mobilization of a Cryptic Antibiotic Biosynthesis Gene Locus from a Human-Pathogenic Nocardia Isolate.</title>
        <authorList>
            <person name="Herisse M."/>
            <person name="Ishida K."/>
            <person name="Porter J.L."/>
            <person name="Howden B."/>
            <person name="Hertweck C."/>
            <person name="Stinear T.P."/>
            <person name="Pidot S.J."/>
        </authorList>
    </citation>
    <scope>NUCLEOTIDE SEQUENCE [LARGE SCALE GENOMIC DNA]</scope>
    <source>
        <strain evidence="1 2">AUSMDU00012717</strain>
    </source>
</reference>
<keyword evidence="2" id="KW-1185">Reference proteome</keyword>
<evidence type="ECO:0000313" key="2">
    <source>
        <dbReference type="Proteomes" id="UP000503540"/>
    </source>
</evidence>
<dbReference type="Proteomes" id="UP000503540">
    <property type="component" value="Chromosome"/>
</dbReference>
<accession>A0A6G9YL65</accession>
<dbReference type="RefSeq" id="WP_167476396.1">
    <property type="nucleotide sequence ID" value="NZ_CP046172.1"/>
</dbReference>
<name>A0A6G9YL65_9NOCA</name>
<gene>
    <name evidence="1" type="ORF">F5544_30385</name>
</gene>
<evidence type="ECO:0008006" key="3">
    <source>
        <dbReference type="Google" id="ProtNLM"/>
    </source>
</evidence>